<dbReference type="Proteomes" id="UP000054538">
    <property type="component" value="Unassembled WGS sequence"/>
</dbReference>
<gene>
    <name evidence="2" type="ORF">PAXRUDRAFT_821369</name>
</gene>
<proteinExistence type="predicted"/>
<feature type="compositionally biased region" description="Basic and acidic residues" evidence="1">
    <location>
        <begin position="355"/>
        <end position="369"/>
    </location>
</feature>
<evidence type="ECO:0000313" key="3">
    <source>
        <dbReference type="Proteomes" id="UP000054538"/>
    </source>
</evidence>
<dbReference type="Gene3D" id="3.70.10.10">
    <property type="match status" value="1"/>
</dbReference>
<dbReference type="PANTHER" id="PTHR15237:SF0">
    <property type="entry name" value="CELL CYCLE CHECKPOINT CONTROL PROTEIN"/>
    <property type="match status" value="1"/>
</dbReference>
<dbReference type="GO" id="GO:0071479">
    <property type="term" value="P:cellular response to ionizing radiation"/>
    <property type="evidence" value="ECO:0007669"/>
    <property type="project" value="TreeGrafter"/>
</dbReference>
<dbReference type="PANTHER" id="PTHR15237">
    <property type="entry name" value="DNA REPAIR PROTEIN RAD9"/>
    <property type="match status" value="1"/>
</dbReference>
<dbReference type="InterPro" id="IPR046938">
    <property type="entry name" value="DNA_clamp_sf"/>
</dbReference>
<protein>
    <recommendedName>
        <fullName evidence="4">DNA repair protein rad9</fullName>
    </recommendedName>
</protein>
<dbReference type="AlphaFoldDB" id="A0A0D0ED85"/>
<reference evidence="3" key="2">
    <citation type="submission" date="2015-01" db="EMBL/GenBank/DDBJ databases">
        <title>Evolutionary Origins and Diversification of the Mycorrhizal Mutualists.</title>
        <authorList>
            <consortium name="DOE Joint Genome Institute"/>
            <consortium name="Mycorrhizal Genomics Consortium"/>
            <person name="Kohler A."/>
            <person name="Kuo A."/>
            <person name="Nagy L.G."/>
            <person name="Floudas D."/>
            <person name="Copeland A."/>
            <person name="Barry K.W."/>
            <person name="Cichocki N."/>
            <person name="Veneault-Fourrey C."/>
            <person name="LaButti K."/>
            <person name="Lindquist E.A."/>
            <person name="Lipzen A."/>
            <person name="Lundell T."/>
            <person name="Morin E."/>
            <person name="Murat C."/>
            <person name="Riley R."/>
            <person name="Ohm R."/>
            <person name="Sun H."/>
            <person name="Tunlid A."/>
            <person name="Henrissat B."/>
            <person name="Grigoriev I.V."/>
            <person name="Hibbett D.S."/>
            <person name="Martin F."/>
        </authorList>
    </citation>
    <scope>NUCLEOTIDE SEQUENCE [LARGE SCALE GENOMIC DNA]</scope>
    <source>
        <strain evidence="3">Ve08.2h10</strain>
    </source>
</reference>
<dbReference type="InterPro" id="IPR007268">
    <property type="entry name" value="Rad9/Ddc1"/>
</dbReference>
<dbReference type="SUPFAM" id="SSF55979">
    <property type="entry name" value="DNA clamp"/>
    <property type="match status" value="1"/>
</dbReference>
<evidence type="ECO:0000256" key="1">
    <source>
        <dbReference type="SAM" id="MobiDB-lite"/>
    </source>
</evidence>
<name>A0A0D0ED85_9AGAM</name>
<evidence type="ECO:0000313" key="2">
    <source>
        <dbReference type="EMBL" id="KIL00681.1"/>
    </source>
</evidence>
<dbReference type="GO" id="GO:0006281">
    <property type="term" value="P:DNA repair"/>
    <property type="evidence" value="ECO:0007669"/>
    <property type="project" value="TreeGrafter"/>
</dbReference>
<dbReference type="HOGENOM" id="CLU_035915_0_0_1"/>
<dbReference type="FunCoup" id="A0A0D0ED85">
    <property type="interactions" value="337"/>
</dbReference>
<organism evidence="2 3">
    <name type="scientific">Paxillus rubicundulus Ve08.2h10</name>
    <dbReference type="NCBI Taxonomy" id="930991"/>
    <lineage>
        <taxon>Eukaryota</taxon>
        <taxon>Fungi</taxon>
        <taxon>Dikarya</taxon>
        <taxon>Basidiomycota</taxon>
        <taxon>Agaricomycotina</taxon>
        <taxon>Agaricomycetes</taxon>
        <taxon>Agaricomycetidae</taxon>
        <taxon>Boletales</taxon>
        <taxon>Paxilineae</taxon>
        <taxon>Paxillaceae</taxon>
        <taxon>Paxillus</taxon>
    </lineage>
</organism>
<sequence length="574" mass="62683">MQASLSAAALKPFIRALTCFSRYGDDLVIYADSGSLTLSATNSSLSAYCRFRYGKMFFSRYKVGSGVIGGSSTRNTNEDVKGQLLAKTLLSILKHRTIEKTVERCELLIVEGGAREEPEEDEDTLENRFIVRLHCKHGIVKTHRLPLLIPSSLLSPGVPESENESRLTIGPRAIKDITEHFSSGRGMKNDPQLVWTFGETDVVVKSLESSIDAKGALHACIHISTVFGKQFAGRAQLATELTISADEFDVYEIYAPPITIAFHLREFNATIAFAESMGSALDLRFTDPAAPLFIDVEGDESECLFVISTSQIQGAPSKANTNTRDSSTPNPQQVSVRKRPHPGADEQLASNASGSRRERSETPRAEKVKKSMKAVQRMEVPGTGTGTGCREDPTTLNSARSMPPPSFIPNRTQAGRSFSSQGSQNADFEGGLGDANIGDLGENLLFHPRAPLFYPESSQLDPPADPWSRQQSRQTPEANTPLFFPLSQLSQADGQAIRESGLGVEYMTQEELEAMLEGDGEEVEFEVVEVDAAGASEPEENRGSDSLELFEDEFGPTQEITADGRKAFQPLFED</sequence>
<feature type="compositionally biased region" description="Polar residues" evidence="1">
    <location>
        <begin position="314"/>
        <end position="335"/>
    </location>
</feature>
<dbReference type="InParanoid" id="A0A0D0ED85"/>
<accession>A0A0D0ED85</accession>
<dbReference type="STRING" id="930991.A0A0D0ED85"/>
<keyword evidence="3" id="KW-1185">Reference proteome</keyword>
<feature type="compositionally biased region" description="Polar residues" evidence="1">
    <location>
        <begin position="409"/>
        <end position="426"/>
    </location>
</feature>
<dbReference type="GO" id="GO:0031573">
    <property type="term" value="P:mitotic intra-S DNA damage checkpoint signaling"/>
    <property type="evidence" value="ECO:0007669"/>
    <property type="project" value="TreeGrafter"/>
</dbReference>
<dbReference type="Pfam" id="PF04139">
    <property type="entry name" value="Rad9"/>
    <property type="match status" value="1"/>
</dbReference>
<dbReference type="EMBL" id="KN824828">
    <property type="protein sequence ID" value="KIL00681.1"/>
    <property type="molecule type" value="Genomic_DNA"/>
</dbReference>
<dbReference type="GO" id="GO:0030896">
    <property type="term" value="C:checkpoint clamp complex"/>
    <property type="evidence" value="ECO:0007669"/>
    <property type="project" value="InterPro"/>
</dbReference>
<reference evidence="2 3" key="1">
    <citation type="submission" date="2014-04" db="EMBL/GenBank/DDBJ databases">
        <authorList>
            <consortium name="DOE Joint Genome Institute"/>
            <person name="Kuo A."/>
            <person name="Kohler A."/>
            <person name="Jargeat P."/>
            <person name="Nagy L.G."/>
            <person name="Floudas D."/>
            <person name="Copeland A."/>
            <person name="Barry K.W."/>
            <person name="Cichocki N."/>
            <person name="Veneault-Fourrey C."/>
            <person name="LaButti K."/>
            <person name="Lindquist E.A."/>
            <person name="Lipzen A."/>
            <person name="Lundell T."/>
            <person name="Morin E."/>
            <person name="Murat C."/>
            <person name="Sun H."/>
            <person name="Tunlid A."/>
            <person name="Henrissat B."/>
            <person name="Grigoriev I.V."/>
            <person name="Hibbett D.S."/>
            <person name="Martin F."/>
            <person name="Nordberg H.P."/>
            <person name="Cantor M.N."/>
            <person name="Hua S.X."/>
        </authorList>
    </citation>
    <scope>NUCLEOTIDE SEQUENCE [LARGE SCALE GENOMIC DNA]</scope>
    <source>
        <strain evidence="2 3">Ve08.2h10</strain>
    </source>
</reference>
<dbReference type="OrthoDB" id="60092at2759"/>
<dbReference type="GO" id="GO:0000076">
    <property type="term" value="P:DNA replication checkpoint signaling"/>
    <property type="evidence" value="ECO:0007669"/>
    <property type="project" value="TreeGrafter"/>
</dbReference>
<evidence type="ECO:0008006" key="4">
    <source>
        <dbReference type="Google" id="ProtNLM"/>
    </source>
</evidence>
<feature type="region of interest" description="Disordered" evidence="1">
    <location>
        <begin position="454"/>
        <end position="476"/>
    </location>
</feature>
<feature type="region of interest" description="Disordered" evidence="1">
    <location>
        <begin position="314"/>
        <end position="434"/>
    </location>
</feature>